<dbReference type="Proteomes" id="UP001178508">
    <property type="component" value="Chromosome 13"/>
</dbReference>
<sequence>MPCLEAVGDEEHLEAVRLCDLILTLQDPTGGAECETVVGFWLLKTREKVMNSYAGGHVDCEVEQEQPQGDGALHLPTDAAGGLPQSDGPPLHVLLL</sequence>
<accession>A0AAV1GAJ5</accession>
<protein>
    <submittedName>
        <fullName evidence="2">Uncharacterized protein</fullName>
    </submittedName>
</protein>
<dbReference type="AlphaFoldDB" id="A0AAV1GAJ5"/>
<proteinExistence type="predicted"/>
<reference evidence="2" key="1">
    <citation type="submission" date="2023-08" db="EMBL/GenBank/DDBJ databases">
        <authorList>
            <person name="Alioto T."/>
            <person name="Alioto T."/>
            <person name="Gomez Garrido J."/>
        </authorList>
    </citation>
    <scope>NUCLEOTIDE SEQUENCE</scope>
</reference>
<evidence type="ECO:0000313" key="2">
    <source>
        <dbReference type="EMBL" id="CAJ1070195.1"/>
    </source>
</evidence>
<gene>
    <name evidence="2" type="ORF">XNOV1_A019472</name>
</gene>
<dbReference type="EMBL" id="OY660876">
    <property type="protein sequence ID" value="CAJ1070195.1"/>
    <property type="molecule type" value="Genomic_DNA"/>
</dbReference>
<name>A0AAV1GAJ5_XYRNO</name>
<feature type="region of interest" description="Disordered" evidence="1">
    <location>
        <begin position="60"/>
        <end position="96"/>
    </location>
</feature>
<organism evidence="2 3">
    <name type="scientific">Xyrichtys novacula</name>
    <name type="common">Pearly razorfish</name>
    <name type="synonym">Hemipteronotus novacula</name>
    <dbReference type="NCBI Taxonomy" id="13765"/>
    <lineage>
        <taxon>Eukaryota</taxon>
        <taxon>Metazoa</taxon>
        <taxon>Chordata</taxon>
        <taxon>Craniata</taxon>
        <taxon>Vertebrata</taxon>
        <taxon>Euteleostomi</taxon>
        <taxon>Actinopterygii</taxon>
        <taxon>Neopterygii</taxon>
        <taxon>Teleostei</taxon>
        <taxon>Neoteleostei</taxon>
        <taxon>Acanthomorphata</taxon>
        <taxon>Eupercaria</taxon>
        <taxon>Labriformes</taxon>
        <taxon>Labridae</taxon>
        <taxon>Xyrichtys</taxon>
    </lineage>
</organism>
<evidence type="ECO:0000313" key="3">
    <source>
        <dbReference type="Proteomes" id="UP001178508"/>
    </source>
</evidence>
<evidence type="ECO:0000256" key="1">
    <source>
        <dbReference type="SAM" id="MobiDB-lite"/>
    </source>
</evidence>
<keyword evidence="3" id="KW-1185">Reference proteome</keyword>